<dbReference type="Gene3D" id="1.20.144.10">
    <property type="entry name" value="Phosphatidic acid phosphatase type 2/haloperoxidase"/>
    <property type="match status" value="2"/>
</dbReference>
<dbReference type="SMART" id="SM00014">
    <property type="entry name" value="acidPPc"/>
    <property type="match status" value="1"/>
</dbReference>
<dbReference type="CDD" id="cd03392">
    <property type="entry name" value="PAP2_like_2"/>
    <property type="match status" value="1"/>
</dbReference>
<dbReference type="AlphaFoldDB" id="M7NIU9"/>
<evidence type="ECO:0000313" key="4">
    <source>
        <dbReference type="Proteomes" id="UP000011919"/>
    </source>
</evidence>
<dbReference type="RefSeq" id="WP_008297495.1">
    <property type="nucleotide sequence ID" value="NZ_AOFT01000003.1"/>
</dbReference>
<name>M7NIU9_9BACL</name>
<feature type="transmembrane region" description="Helical" evidence="1">
    <location>
        <begin position="56"/>
        <end position="72"/>
    </location>
</feature>
<keyword evidence="1" id="KW-1133">Transmembrane helix</keyword>
<feature type="transmembrane region" description="Helical" evidence="1">
    <location>
        <begin position="116"/>
        <end position="135"/>
    </location>
</feature>
<evidence type="ECO:0000313" key="3">
    <source>
        <dbReference type="EMBL" id="EMR07071.1"/>
    </source>
</evidence>
<keyword evidence="1" id="KW-0812">Transmembrane</keyword>
<protein>
    <submittedName>
        <fullName evidence="3">PAP2 (Acid phosphatase) superfamily protein</fullName>
    </submittedName>
</protein>
<dbReference type="InterPro" id="IPR000326">
    <property type="entry name" value="PAP2/HPO"/>
</dbReference>
<dbReference type="InterPro" id="IPR036938">
    <property type="entry name" value="PAP2/HPO_sf"/>
</dbReference>
<keyword evidence="4" id="KW-1185">Reference proteome</keyword>
<dbReference type="PANTHER" id="PTHR14969">
    <property type="entry name" value="SPHINGOSINE-1-PHOSPHATE PHOSPHOHYDROLASE"/>
    <property type="match status" value="1"/>
</dbReference>
<dbReference type="STRING" id="1235279.C772_00716"/>
<dbReference type="OrthoDB" id="9789113at2"/>
<gene>
    <name evidence="3" type="ORF">C772_00716</name>
</gene>
<dbReference type="Proteomes" id="UP000011919">
    <property type="component" value="Unassembled WGS sequence"/>
</dbReference>
<proteinExistence type="predicted"/>
<dbReference type="PANTHER" id="PTHR14969:SF13">
    <property type="entry name" value="AT30094P"/>
    <property type="match status" value="1"/>
</dbReference>
<dbReference type="EMBL" id="AOFT01000003">
    <property type="protein sequence ID" value="EMR07071.1"/>
    <property type="molecule type" value="Genomic_DNA"/>
</dbReference>
<accession>M7NIU9</accession>
<feature type="transmembrane region" description="Helical" evidence="1">
    <location>
        <begin position="178"/>
        <end position="195"/>
    </location>
</feature>
<comment type="caution">
    <text evidence="3">The sequence shown here is derived from an EMBL/GenBank/DDBJ whole genome shotgun (WGS) entry which is preliminary data.</text>
</comment>
<feature type="transmembrane region" description="Helical" evidence="1">
    <location>
        <begin position="147"/>
        <end position="166"/>
    </location>
</feature>
<evidence type="ECO:0000259" key="2">
    <source>
        <dbReference type="SMART" id="SM00014"/>
    </source>
</evidence>
<feature type="domain" description="Phosphatidic acid phosphatase type 2/haloperoxidase" evidence="2">
    <location>
        <begin position="79"/>
        <end position="189"/>
    </location>
</feature>
<dbReference type="Pfam" id="PF01569">
    <property type="entry name" value="PAP2"/>
    <property type="match status" value="1"/>
</dbReference>
<reference evidence="3 4" key="1">
    <citation type="journal article" date="2013" name="Genome Announc.">
        <title>Draft Genome Sequence of Bhargavaea cecembensis Strain DSE10T, Isolated from a Deep-Sea Sediment Sample Collected at a Depth of 5,904 m from the Chagos-Laccadive Ridge System in the Indian Ocean.</title>
        <authorList>
            <person name="Shivaji S."/>
            <person name="Ara S."/>
            <person name="Begum Z."/>
            <person name="Ruth M."/>
            <person name="Singh A."/>
            <person name="Kumar Pinnaka A."/>
        </authorList>
    </citation>
    <scope>NUCLEOTIDE SEQUENCE [LARGE SCALE GENOMIC DNA]</scope>
    <source>
        <strain evidence="3 4">DSE10</strain>
    </source>
</reference>
<organism evidence="3 4">
    <name type="scientific">Bhargavaea cecembensis DSE10</name>
    <dbReference type="NCBI Taxonomy" id="1235279"/>
    <lineage>
        <taxon>Bacteria</taxon>
        <taxon>Bacillati</taxon>
        <taxon>Bacillota</taxon>
        <taxon>Bacilli</taxon>
        <taxon>Bacillales</taxon>
        <taxon>Caryophanaceae</taxon>
        <taxon>Bhargavaea</taxon>
    </lineage>
</organism>
<dbReference type="eggNOG" id="COG0671">
    <property type="taxonomic scope" value="Bacteria"/>
</dbReference>
<feature type="transmembrane region" description="Helical" evidence="1">
    <location>
        <begin position="79"/>
        <end position="96"/>
    </location>
</feature>
<sequence length="202" mass="22410">MKNNKRKVWAAVAATVLFVLLAVFYESSPMQAFDRTLSGWLGDAGFLEGFSFFGNPSTIFAVCLTVIVLLLIRHSPRDALFILLAVGVGYAINEGLKEWFGRPRPEMEGQLESHSFPSGHAQMGLLYVSSIGIIAMRRIRSIYWRRAIPAVAGILIAGMGLSRIALGRHYATDVLAGWSVGTAYLLLLLILFSYWNRDRIQS</sequence>
<dbReference type="SUPFAM" id="SSF48317">
    <property type="entry name" value="Acid phosphatase/Vanadium-dependent haloperoxidase"/>
    <property type="match status" value="1"/>
</dbReference>
<evidence type="ECO:0000256" key="1">
    <source>
        <dbReference type="SAM" id="Phobius"/>
    </source>
</evidence>
<keyword evidence="1" id="KW-0472">Membrane</keyword>